<comment type="caution">
    <text evidence="2">The sequence shown here is derived from an EMBL/GenBank/DDBJ whole genome shotgun (WGS) entry which is preliminary data.</text>
</comment>
<reference evidence="2 3" key="1">
    <citation type="submission" date="2020-05" db="EMBL/GenBank/DDBJ databases">
        <title>Identification and distribution of gene clusters putatively required for synthesis of sphingolipid metabolism inhibitors in phylogenetically diverse species of the filamentous fungus Fusarium.</title>
        <authorList>
            <person name="Kim H.-S."/>
            <person name="Busman M."/>
            <person name="Brown D.W."/>
            <person name="Divon H."/>
            <person name="Uhlig S."/>
            <person name="Proctor R.H."/>
        </authorList>
    </citation>
    <scope>NUCLEOTIDE SEQUENCE [LARGE SCALE GENOMIC DNA]</scope>
    <source>
        <strain evidence="2 3">NRRL 36939</strain>
    </source>
</reference>
<feature type="region of interest" description="Disordered" evidence="1">
    <location>
        <begin position="584"/>
        <end position="610"/>
    </location>
</feature>
<evidence type="ECO:0000313" key="2">
    <source>
        <dbReference type="EMBL" id="KAF5603241.1"/>
    </source>
</evidence>
<organism evidence="2 3">
    <name type="scientific">Fusarium pseudocircinatum</name>
    <dbReference type="NCBI Taxonomy" id="56676"/>
    <lineage>
        <taxon>Eukaryota</taxon>
        <taxon>Fungi</taxon>
        <taxon>Dikarya</taxon>
        <taxon>Ascomycota</taxon>
        <taxon>Pezizomycotina</taxon>
        <taxon>Sordariomycetes</taxon>
        <taxon>Hypocreomycetidae</taxon>
        <taxon>Hypocreales</taxon>
        <taxon>Nectriaceae</taxon>
        <taxon>Fusarium</taxon>
        <taxon>Fusarium fujikuroi species complex</taxon>
    </lineage>
</organism>
<protein>
    <submittedName>
        <fullName evidence="2">Uncharacterized protein</fullName>
    </submittedName>
</protein>
<evidence type="ECO:0000313" key="3">
    <source>
        <dbReference type="Proteomes" id="UP000546213"/>
    </source>
</evidence>
<evidence type="ECO:0000256" key="1">
    <source>
        <dbReference type="SAM" id="MobiDB-lite"/>
    </source>
</evidence>
<keyword evidence="3" id="KW-1185">Reference proteome</keyword>
<proteinExistence type="predicted"/>
<feature type="region of interest" description="Disordered" evidence="1">
    <location>
        <begin position="1"/>
        <end position="165"/>
    </location>
</feature>
<feature type="compositionally biased region" description="Basic and acidic residues" evidence="1">
    <location>
        <begin position="10"/>
        <end position="29"/>
    </location>
</feature>
<dbReference type="EMBL" id="JAAOAS010000030">
    <property type="protein sequence ID" value="KAF5603241.1"/>
    <property type="molecule type" value="Genomic_DNA"/>
</dbReference>
<sequence length="648" mass="72354">MKPPAYERCNSLEDTKNDSEKRPRMEHDRISRHRSYASGDVILGDPNGIARPRSHTPLLQDHGFANRTDGTFPGMVAPPFGTVDNLRIRRPPSSATSDTSPSDGDYASSVTYSNPDSRPQSLATSSTSFEEERQPFWRPRPFAGRISPSPLSAPPETYPEYPSCSLSSEKSEIHALFEPNPTSAVAEKSPPPSPMGILLSETSSEMEPNELDSYEQERLEIEDTVLRNQKKRTLDWLTSSHIPDVAPDSSLETSPDHHTEEQYPATEAIWQESRSSDVADDSILPESDVQKPSKIQTKYTAMEIEPSGFGVNSTTIASLPECIRAMIMTFCIEPKDLLALIRSSPVFLQPFCQNRRAIVGRIIKHMRFRFGGDMPRSCLMVAWLRNMESKGAAGSPEVRKAAAKKAIEGTLSLSPKGPLLHPVYSLRHLRFISDTLDTAESVMSSYADQAWANKNGVSKLGPCHTAKELVLFKTERKRFMDAICLYDAYCTAFFSTNAISYSDDTALWQSFLEEDGIPGEVIKRFYSITTYLHHVYHYWIDMAIGKGSRDSTSMRENHSLGTHLEKRMNQLINHFSLRDTRSISPEDNIRTGQRRQTAVGISRDSGEPYNARGTEGAAFLRPSYFRSIKTASPICPTAGLQLQGRPNT</sequence>
<feature type="compositionally biased region" description="Polar residues" evidence="1">
    <location>
        <begin position="584"/>
        <end position="596"/>
    </location>
</feature>
<dbReference type="OrthoDB" id="5063209at2759"/>
<gene>
    <name evidence="2" type="ORF">FPCIR_1437</name>
</gene>
<name>A0A8H5UXU6_9HYPO</name>
<feature type="region of interest" description="Disordered" evidence="1">
    <location>
        <begin position="241"/>
        <end position="294"/>
    </location>
</feature>
<accession>A0A8H5UXU6</accession>
<feature type="compositionally biased region" description="Low complexity" evidence="1">
    <location>
        <begin position="91"/>
        <end position="103"/>
    </location>
</feature>
<dbReference type="AlphaFoldDB" id="A0A8H5UXU6"/>
<dbReference type="Proteomes" id="UP000546213">
    <property type="component" value="Unassembled WGS sequence"/>
</dbReference>
<feature type="compositionally biased region" description="Polar residues" evidence="1">
    <location>
        <begin position="108"/>
        <end position="128"/>
    </location>
</feature>